<evidence type="ECO:0000313" key="7">
    <source>
        <dbReference type="Proteomes" id="UP001208570"/>
    </source>
</evidence>
<dbReference type="SMART" id="SM00358">
    <property type="entry name" value="DSRM"/>
    <property type="match status" value="3"/>
</dbReference>
<dbReference type="GO" id="GO:0035197">
    <property type="term" value="F:siRNA binding"/>
    <property type="evidence" value="ECO:0007669"/>
    <property type="project" value="TreeGrafter"/>
</dbReference>
<dbReference type="PANTHER" id="PTHR46205:SF3">
    <property type="entry name" value="LOQUACIOUS, ISOFORM B"/>
    <property type="match status" value="1"/>
</dbReference>
<dbReference type="CDD" id="cd19862">
    <property type="entry name" value="DSRM_PRKRA-like_rpt1"/>
    <property type="match status" value="1"/>
</dbReference>
<dbReference type="InterPro" id="IPR051247">
    <property type="entry name" value="RLC_Component"/>
</dbReference>
<reference evidence="6" key="1">
    <citation type="journal article" date="2023" name="Mol. Biol. Evol.">
        <title>Third-Generation Sequencing Reveals the Adaptive Role of the Epigenome in Three Deep-Sea Polychaetes.</title>
        <authorList>
            <person name="Perez M."/>
            <person name="Aroh O."/>
            <person name="Sun Y."/>
            <person name="Lan Y."/>
            <person name="Juniper S.K."/>
            <person name="Young C.R."/>
            <person name="Angers B."/>
            <person name="Qian P.Y."/>
        </authorList>
    </citation>
    <scope>NUCLEOTIDE SEQUENCE</scope>
    <source>
        <strain evidence="6">P08H-3</strain>
    </source>
</reference>
<evidence type="ECO:0000256" key="4">
    <source>
        <dbReference type="SAM" id="MobiDB-lite"/>
    </source>
</evidence>
<dbReference type="GO" id="GO:0070578">
    <property type="term" value="C:RISC-loading complex"/>
    <property type="evidence" value="ECO:0007669"/>
    <property type="project" value="TreeGrafter"/>
</dbReference>
<evidence type="ECO:0000313" key="6">
    <source>
        <dbReference type="EMBL" id="KAK2142670.1"/>
    </source>
</evidence>
<evidence type="ECO:0000259" key="5">
    <source>
        <dbReference type="PROSITE" id="PS50137"/>
    </source>
</evidence>
<dbReference type="InterPro" id="IPR014720">
    <property type="entry name" value="dsRBD_dom"/>
</dbReference>
<dbReference type="EMBL" id="JAODUP010000924">
    <property type="protein sequence ID" value="KAK2142670.1"/>
    <property type="molecule type" value="Genomic_DNA"/>
</dbReference>
<dbReference type="GO" id="GO:0016442">
    <property type="term" value="C:RISC complex"/>
    <property type="evidence" value="ECO:0007669"/>
    <property type="project" value="TreeGrafter"/>
</dbReference>
<dbReference type="GO" id="GO:0005737">
    <property type="term" value="C:cytoplasm"/>
    <property type="evidence" value="ECO:0007669"/>
    <property type="project" value="TreeGrafter"/>
</dbReference>
<keyword evidence="1" id="KW-0677">Repeat</keyword>
<name>A0AAD9IYZ8_9ANNE</name>
<feature type="domain" description="DRBM" evidence="5">
    <location>
        <begin position="402"/>
        <end position="470"/>
    </location>
</feature>
<dbReference type="Pfam" id="PF16482">
    <property type="entry name" value="Staufen_C"/>
    <property type="match status" value="1"/>
</dbReference>
<dbReference type="FunFam" id="3.30.160.20:FF:000007">
    <property type="entry name" value="Double-stranded RNA-binding protein Staufen homolog 1"/>
    <property type="match status" value="1"/>
</dbReference>
<keyword evidence="7" id="KW-1185">Reference proteome</keyword>
<dbReference type="Proteomes" id="UP001208570">
    <property type="component" value="Unassembled WGS sequence"/>
</dbReference>
<dbReference type="GO" id="GO:0070920">
    <property type="term" value="P:regulation of regulatory ncRNA processing"/>
    <property type="evidence" value="ECO:0007669"/>
    <property type="project" value="TreeGrafter"/>
</dbReference>
<organism evidence="6 7">
    <name type="scientific">Paralvinella palmiformis</name>
    <dbReference type="NCBI Taxonomy" id="53620"/>
    <lineage>
        <taxon>Eukaryota</taxon>
        <taxon>Metazoa</taxon>
        <taxon>Spiralia</taxon>
        <taxon>Lophotrochozoa</taxon>
        <taxon>Annelida</taxon>
        <taxon>Polychaeta</taxon>
        <taxon>Sedentaria</taxon>
        <taxon>Canalipalpata</taxon>
        <taxon>Terebellida</taxon>
        <taxon>Terebelliformia</taxon>
        <taxon>Alvinellidae</taxon>
        <taxon>Paralvinella</taxon>
    </lineage>
</organism>
<feature type="domain" description="DRBM" evidence="5">
    <location>
        <begin position="252"/>
        <end position="320"/>
    </location>
</feature>
<gene>
    <name evidence="6" type="ORF">LSH36_924g00026</name>
</gene>
<evidence type="ECO:0000256" key="3">
    <source>
        <dbReference type="PROSITE-ProRule" id="PRU00266"/>
    </source>
</evidence>
<sequence length="474" mass="52444">MTITELEHTNSEALKGSHQFVNFRSGGRMRTRGFPLVANPGFVDNSWGNLKMAFLQGKTPISFLQELCTKRGITPQYDLIANEGAVHEPIFVFKVSAGDYIGTGKVTAKIEGGGSCRESKITTPVNNDRLLPPLKGMNLMMLIARRTRSRICSCRSFLWIYPSRDEVYSILELELMGNFGIGYLKKSNWESDLKLAVKKPTPSPSKKKAKHNAALSVLNQMTGMTNGTHHLGDDLGSPRSDSTTVSDDQEGNPVGELQELTQKKLWPPPVYEFTTEQGPPHAREFVCTIRLFNLQEQAVGKSKKLAKRNAAKAMLQLIKQGVAQPQPEVDQNEEFDEDSIPLPQGQVEVRATYSALKESKKIPTLTPQASQSISQFYAGLKTKTGKGLSALQAKVLNTPNTNYCQMLQEIAEEQRFEVTYVDIPELSLSGKHQCLVQLSTLPVAVCHGAGRSKEEGHAEAAHNALQYLRIMTKK</sequence>
<dbReference type="SUPFAM" id="SSF54768">
    <property type="entry name" value="dsRNA-binding domain-like"/>
    <property type="match status" value="3"/>
</dbReference>
<dbReference type="AlphaFoldDB" id="A0AAD9IYZ8"/>
<dbReference type="Pfam" id="PF00035">
    <property type="entry name" value="dsrm"/>
    <property type="match status" value="2"/>
</dbReference>
<dbReference type="GO" id="GO:0005634">
    <property type="term" value="C:nucleus"/>
    <property type="evidence" value="ECO:0007669"/>
    <property type="project" value="TreeGrafter"/>
</dbReference>
<dbReference type="GO" id="GO:0003725">
    <property type="term" value="F:double-stranded RNA binding"/>
    <property type="evidence" value="ECO:0007669"/>
    <property type="project" value="TreeGrafter"/>
</dbReference>
<dbReference type="CDD" id="cd19864">
    <property type="entry name" value="DSRM_PRKRA-like_rpt3"/>
    <property type="match status" value="1"/>
</dbReference>
<keyword evidence="2 3" id="KW-0694">RNA-binding</keyword>
<protein>
    <recommendedName>
        <fullName evidence="5">DRBM domain-containing protein</fullName>
    </recommendedName>
</protein>
<proteinExistence type="predicted"/>
<comment type="caution">
    <text evidence="6">The sequence shown here is derived from an EMBL/GenBank/DDBJ whole genome shotgun (WGS) entry which is preliminary data.</text>
</comment>
<feature type="domain" description="DRBM" evidence="5">
    <location>
        <begin position="59"/>
        <end position="118"/>
    </location>
</feature>
<evidence type="ECO:0000256" key="2">
    <source>
        <dbReference type="ARBA" id="ARBA00022884"/>
    </source>
</evidence>
<dbReference type="PANTHER" id="PTHR46205">
    <property type="entry name" value="LOQUACIOUS, ISOFORM B"/>
    <property type="match status" value="1"/>
</dbReference>
<dbReference type="GO" id="GO:0030422">
    <property type="term" value="P:siRNA processing"/>
    <property type="evidence" value="ECO:0007669"/>
    <property type="project" value="TreeGrafter"/>
</dbReference>
<accession>A0AAD9IYZ8</accession>
<dbReference type="PROSITE" id="PS50137">
    <property type="entry name" value="DS_RBD"/>
    <property type="match status" value="3"/>
</dbReference>
<evidence type="ECO:0000256" key="1">
    <source>
        <dbReference type="ARBA" id="ARBA00022737"/>
    </source>
</evidence>
<dbReference type="InterPro" id="IPR032478">
    <property type="entry name" value="Staufen_C"/>
</dbReference>
<dbReference type="Gene3D" id="3.30.160.20">
    <property type="match status" value="3"/>
</dbReference>
<feature type="region of interest" description="Disordered" evidence="4">
    <location>
        <begin position="223"/>
        <end position="253"/>
    </location>
</feature>